<sequence length="100" mass="11145">MITLTMVTSTIEDLKTINLFPLMDRGFLANTVGSMYLFGDISMAVLAVGVIYPMLNKKKKVLGISFWSMLVGACLVVIWPLYETMVLGPDLMKQYVVVCM</sequence>
<name>A0A0L6JTC1_9FIRM</name>
<reference evidence="3" key="1">
    <citation type="submission" date="2015-07" db="EMBL/GenBank/DDBJ databases">
        <title>Near-Complete Genome Sequence of the Cellulolytic Bacterium Bacteroides (Pseudobacteroides) cellulosolvens ATCC 35603.</title>
        <authorList>
            <person name="Dassa B."/>
            <person name="Utturkar S.M."/>
            <person name="Klingeman D.M."/>
            <person name="Hurt R.A."/>
            <person name="Keller M."/>
            <person name="Xu J."/>
            <person name="Reddy Y.H.K."/>
            <person name="Borovok I."/>
            <person name="Grinberg I.R."/>
            <person name="Lamed R."/>
            <person name="Zhivin O."/>
            <person name="Bayer E.A."/>
            <person name="Brown S.D."/>
        </authorList>
    </citation>
    <scope>NUCLEOTIDE SEQUENCE [LARGE SCALE GENOMIC DNA]</scope>
    <source>
        <strain evidence="3">DSM 2933</strain>
    </source>
</reference>
<dbReference type="EMBL" id="LGTC01000001">
    <property type="protein sequence ID" value="KNY28954.1"/>
    <property type="molecule type" value="Genomic_DNA"/>
</dbReference>
<evidence type="ECO:0000313" key="3">
    <source>
        <dbReference type="Proteomes" id="UP000036923"/>
    </source>
</evidence>
<dbReference type="STRING" id="398512.Bccel_4228"/>
<dbReference type="Proteomes" id="UP000036923">
    <property type="component" value="Unassembled WGS sequence"/>
</dbReference>
<feature type="transmembrane region" description="Helical" evidence="1">
    <location>
        <begin position="35"/>
        <end position="55"/>
    </location>
</feature>
<keyword evidence="1" id="KW-0812">Transmembrane</keyword>
<evidence type="ECO:0000256" key="1">
    <source>
        <dbReference type="SAM" id="Phobius"/>
    </source>
</evidence>
<evidence type="ECO:0000313" key="2">
    <source>
        <dbReference type="EMBL" id="KNY28954.1"/>
    </source>
</evidence>
<feature type="transmembrane region" description="Helical" evidence="1">
    <location>
        <begin position="62"/>
        <end position="82"/>
    </location>
</feature>
<keyword evidence="3" id="KW-1185">Reference proteome</keyword>
<accession>A0A0L6JTC1</accession>
<proteinExistence type="predicted"/>
<dbReference type="AlphaFoldDB" id="A0A0L6JTC1"/>
<keyword evidence="1" id="KW-0472">Membrane</keyword>
<keyword evidence="1" id="KW-1133">Transmembrane helix</keyword>
<comment type="caution">
    <text evidence="2">The sequence shown here is derived from an EMBL/GenBank/DDBJ whole genome shotgun (WGS) entry which is preliminary data.</text>
</comment>
<protein>
    <submittedName>
        <fullName evidence="2">Uncharacterized protein</fullName>
    </submittedName>
</protein>
<gene>
    <name evidence="2" type="ORF">Bccel_4228</name>
</gene>
<organism evidence="2 3">
    <name type="scientific">Pseudobacteroides cellulosolvens ATCC 35603 = DSM 2933</name>
    <dbReference type="NCBI Taxonomy" id="398512"/>
    <lineage>
        <taxon>Bacteria</taxon>
        <taxon>Bacillati</taxon>
        <taxon>Bacillota</taxon>
        <taxon>Clostridia</taxon>
        <taxon>Eubacteriales</taxon>
        <taxon>Oscillospiraceae</taxon>
        <taxon>Pseudobacteroides</taxon>
    </lineage>
</organism>